<proteinExistence type="inferred from homology"/>
<protein>
    <recommendedName>
        <fullName evidence="4">Uncharacterized methyltransferase OD459_11470</fullName>
        <ecNumber evidence="4">2.1.1.-</ecNumber>
    </recommendedName>
</protein>
<feature type="binding site" evidence="4">
    <location>
        <position position="74"/>
    </location>
    <ligand>
        <name>S-adenosyl-L-methionine</name>
        <dbReference type="ChEBI" id="CHEBI:59789"/>
    </ligand>
</feature>
<dbReference type="RefSeq" id="WP_263600017.1">
    <property type="nucleotide sequence ID" value="NZ_CP107027.1"/>
</dbReference>
<evidence type="ECO:0000256" key="3">
    <source>
        <dbReference type="ARBA" id="ARBA00022691"/>
    </source>
</evidence>
<organism evidence="6 7">
    <name type="scientific">Cytobacillus firmus</name>
    <name type="common">Bacillus firmus</name>
    <dbReference type="NCBI Taxonomy" id="1399"/>
    <lineage>
        <taxon>Bacteria</taxon>
        <taxon>Bacillati</taxon>
        <taxon>Bacillota</taxon>
        <taxon>Bacilli</taxon>
        <taxon>Bacillales</taxon>
        <taxon>Bacillaceae</taxon>
        <taxon>Cytobacillus</taxon>
    </lineage>
</organism>
<evidence type="ECO:0000256" key="1">
    <source>
        <dbReference type="ARBA" id="ARBA00022603"/>
    </source>
</evidence>
<evidence type="ECO:0000313" key="6">
    <source>
        <dbReference type="EMBL" id="UYG97591.1"/>
    </source>
</evidence>
<accession>A0AA46PC12</accession>
<feature type="domain" description="Methyltransferase" evidence="5">
    <location>
        <begin position="49"/>
        <end position="138"/>
    </location>
</feature>
<dbReference type="InterPro" id="IPR023553">
    <property type="entry name" value="Uncharacterised_MeTfrase_YrrT"/>
</dbReference>
<comment type="function">
    <text evidence="4">Could be a S-adenosyl-L-methionine-dependent methyltransferase.</text>
</comment>
<evidence type="ECO:0000256" key="2">
    <source>
        <dbReference type="ARBA" id="ARBA00022679"/>
    </source>
</evidence>
<dbReference type="GO" id="GO:0008757">
    <property type="term" value="F:S-adenosylmethionine-dependent methyltransferase activity"/>
    <property type="evidence" value="ECO:0007669"/>
    <property type="project" value="UniProtKB-UniRule"/>
</dbReference>
<dbReference type="HAMAP" id="MF_02100">
    <property type="entry name" value="Methyltr_YrrT"/>
    <property type="match status" value="1"/>
</dbReference>
<gene>
    <name evidence="6" type="ORF">OD459_11470</name>
</gene>
<dbReference type="PANTHER" id="PTHR43861">
    <property type="entry name" value="TRANS-ACONITATE 2-METHYLTRANSFERASE-RELATED"/>
    <property type="match status" value="1"/>
</dbReference>
<dbReference type="EC" id="2.1.1.-" evidence="4"/>
<dbReference type="EMBL" id="CP107027">
    <property type="protein sequence ID" value="UYG97591.1"/>
    <property type="molecule type" value="Genomic_DNA"/>
</dbReference>
<dbReference type="Gene3D" id="3.40.50.150">
    <property type="entry name" value="Vaccinia Virus protein VP39"/>
    <property type="match status" value="1"/>
</dbReference>
<dbReference type="Pfam" id="PF13649">
    <property type="entry name" value="Methyltransf_25"/>
    <property type="match status" value="1"/>
</dbReference>
<comment type="similarity">
    <text evidence="4">Belongs to the methyltransferase superfamily. YrrT family.</text>
</comment>
<dbReference type="SUPFAM" id="SSF53335">
    <property type="entry name" value="S-adenosyl-L-methionine-dependent methyltransferases"/>
    <property type="match status" value="1"/>
</dbReference>
<keyword evidence="1 4" id="KW-0489">Methyltransferase</keyword>
<dbReference type="InterPro" id="IPR029063">
    <property type="entry name" value="SAM-dependent_MTases_sf"/>
</dbReference>
<sequence>MGREFVELFDHWAESYDETVAGKDLEYQEVFKNYEQILHKVADLVHGNVVEFGTGTGNLTQMLLEKGCSVVGVEPSAAMRKIASKKMPHLTILDGDFLSFQLNGPIDAFVSTYAFHHLENSEKANAISKYSTLLTTGGKVVFADTVFRSKDEKEIFIQEAKNKHYLSLAQDLETEYYTTIPILESMFHSNGFSAEFKQLNRYVWLIDAEKL</sequence>
<name>A0AA46PC12_CYTFI</name>
<dbReference type="PANTHER" id="PTHR43861:SF1">
    <property type="entry name" value="TRANS-ACONITATE 2-METHYLTRANSFERASE"/>
    <property type="match status" value="1"/>
</dbReference>
<evidence type="ECO:0000259" key="5">
    <source>
        <dbReference type="Pfam" id="PF13649"/>
    </source>
</evidence>
<keyword evidence="3 4" id="KW-0949">S-adenosyl-L-methionine</keyword>
<dbReference type="AlphaFoldDB" id="A0AA46PC12"/>
<feature type="binding site" evidence="4">
    <location>
        <position position="53"/>
    </location>
    <ligand>
        <name>S-adenosyl-L-methionine</name>
        <dbReference type="ChEBI" id="CHEBI:59789"/>
    </ligand>
</feature>
<evidence type="ECO:0000313" key="7">
    <source>
        <dbReference type="Proteomes" id="UP001163104"/>
    </source>
</evidence>
<evidence type="ECO:0000256" key="4">
    <source>
        <dbReference type="HAMAP-Rule" id="MF_02100"/>
    </source>
</evidence>
<reference evidence="6" key="1">
    <citation type="submission" date="2022-10" db="EMBL/GenBank/DDBJ databases">
        <title>Mechanism of multi-heavy metal repair in Cytobacillus Firmus M7.</title>
        <authorList>
            <person name="Li X."/>
            <person name="Yu C."/>
        </authorList>
    </citation>
    <scope>NUCLEOTIDE SEQUENCE</scope>
    <source>
        <strain evidence="6">M7</strain>
    </source>
</reference>
<dbReference type="GO" id="GO:0032259">
    <property type="term" value="P:methylation"/>
    <property type="evidence" value="ECO:0007669"/>
    <property type="project" value="UniProtKB-KW"/>
</dbReference>
<dbReference type="InterPro" id="IPR041698">
    <property type="entry name" value="Methyltransf_25"/>
</dbReference>
<feature type="binding site" evidence="4">
    <location>
        <position position="96"/>
    </location>
    <ligand>
        <name>S-adenosyl-L-methionine</name>
        <dbReference type="ChEBI" id="CHEBI:59789"/>
    </ligand>
</feature>
<dbReference type="CDD" id="cd02440">
    <property type="entry name" value="AdoMet_MTases"/>
    <property type="match status" value="1"/>
</dbReference>
<keyword evidence="2 4" id="KW-0808">Transferase</keyword>
<dbReference type="Proteomes" id="UP001163104">
    <property type="component" value="Chromosome"/>
</dbReference>